<dbReference type="GO" id="GO:0008652">
    <property type="term" value="P:amino acid biosynthetic process"/>
    <property type="evidence" value="ECO:0007669"/>
    <property type="project" value="UniProtKB-KW"/>
</dbReference>
<comment type="catalytic activity">
    <reaction evidence="7 8">
        <text>D-erythrose 4-phosphate + phosphoenolpyruvate + H2O = 7-phospho-2-dehydro-3-deoxy-D-arabino-heptonate + phosphate</text>
        <dbReference type="Rhea" id="RHEA:14717"/>
        <dbReference type="ChEBI" id="CHEBI:15377"/>
        <dbReference type="ChEBI" id="CHEBI:16897"/>
        <dbReference type="ChEBI" id="CHEBI:43474"/>
        <dbReference type="ChEBI" id="CHEBI:58394"/>
        <dbReference type="ChEBI" id="CHEBI:58702"/>
        <dbReference type="EC" id="2.5.1.54"/>
    </reaction>
</comment>
<dbReference type="SUPFAM" id="SSF51569">
    <property type="entry name" value="Aldolase"/>
    <property type="match status" value="1"/>
</dbReference>
<dbReference type="KEGG" id="asr:WL1483_3622"/>
<dbReference type="EC" id="2.5.1.54" evidence="8"/>
<dbReference type="InterPro" id="IPR013785">
    <property type="entry name" value="Aldolase_TIM"/>
</dbReference>
<evidence type="ECO:0000313" key="11">
    <source>
        <dbReference type="Proteomes" id="UP000058114"/>
    </source>
</evidence>
<evidence type="ECO:0000256" key="7">
    <source>
        <dbReference type="ARBA" id="ARBA00047508"/>
    </source>
</evidence>
<dbReference type="UniPathway" id="UPA00053">
    <property type="reaction ID" value="UER00084"/>
</dbReference>
<protein>
    <recommendedName>
        <fullName evidence="8">Phospho-2-dehydro-3-deoxyheptonate aldolase</fullName>
        <ecNumber evidence="8">2.5.1.54</ecNumber>
    </recommendedName>
</protein>
<dbReference type="NCBIfam" id="TIGR00034">
    <property type="entry name" value="aroFGH"/>
    <property type="match status" value="1"/>
</dbReference>
<dbReference type="Proteomes" id="UP000058114">
    <property type="component" value="Chromosome"/>
</dbReference>
<dbReference type="GO" id="GO:0003849">
    <property type="term" value="F:3-deoxy-7-phosphoheptulonate synthase activity"/>
    <property type="evidence" value="ECO:0007669"/>
    <property type="project" value="UniProtKB-EC"/>
</dbReference>
<organism evidence="10 11">
    <name type="scientific">Aeromonas schubertii</name>
    <dbReference type="NCBI Taxonomy" id="652"/>
    <lineage>
        <taxon>Bacteria</taxon>
        <taxon>Pseudomonadati</taxon>
        <taxon>Pseudomonadota</taxon>
        <taxon>Gammaproteobacteria</taxon>
        <taxon>Aeromonadales</taxon>
        <taxon>Aeromonadaceae</taxon>
        <taxon>Aeromonas</taxon>
    </lineage>
</organism>
<evidence type="ECO:0000256" key="1">
    <source>
        <dbReference type="ARBA" id="ARBA00003726"/>
    </source>
</evidence>
<keyword evidence="4 8" id="KW-0028">Amino-acid biosynthesis</keyword>
<dbReference type="GO" id="GO:0009073">
    <property type="term" value="P:aromatic amino acid family biosynthetic process"/>
    <property type="evidence" value="ECO:0007669"/>
    <property type="project" value="UniProtKB-KW"/>
</dbReference>
<dbReference type="Gene3D" id="3.20.20.70">
    <property type="entry name" value="Aldolase class I"/>
    <property type="match status" value="1"/>
</dbReference>
<reference evidence="11" key="1">
    <citation type="submission" date="2015-10" db="EMBL/GenBank/DDBJ databases">
        <title>Complete Genome Sequence of Aeromonas schubertii strain WL1483.</title>
        <authorList>
            <person name="Liu L."/>
        </authorList>
    </citation>
    <scope>NUCLEOTIDE SEQUENCE [LARGE SCALE GENOMIC DNA]</scope>
    <source>
        <strain evidence="11">WL1483</strain>
    </source>
</reference>
<comment type="pathway">
    <text evidence="2 8">Metabolic intermediate biosynthesis; chorismate biosynthesis; chorismate from D-erythrose 4-phosphate and phosphoenolpyruvate: step 1/7.</text>
</comment>
<evidence type="ECO:0000256" key="3">
    <source>
        <dbReference type="ARBA" id="ARBA00007985"/>
    </source>
</evidence>
<dbReference type="GO" id="GO:0009423">
    <property type="term" value="P:chorismate biosynthetic process"/>
    <property type="evidence" value="ECO:0007669"/>
    <property type="project" value="UniProtKB-UniPathway"/>
</dbReference>
<comment type="function">
    <text evidence="1 8">Stereospecific condensation of phosphoenolpyruvate (PEP) and D-erythrose-4-phosphate (E4P) giving rise to 3-deoxy-D-arabino-heptulosonate-7-phosphate (DAHP).</text>
</comment>
<keyword evidence="5 8" id="KW-0808">Transferase</keyword>
<sequence length="362" mass="39049">MSLHNSVMRALPVEALPTPAQLLARLPCPAATHGMIQGARHQIRQILSGQDDRLLVVIGPCSLHDPKAALEYARRLKGLADEHQEDLCIVMRAYFEKPRTTIGWKGLIFDPHLDGSHDINHGLQLARELLLAINEMGLATATEFLDTTSFLYLADLVSWGAIGARTTESQVHRQLASALPCLVGFKNGTDGNIRVAIDAILASQAPHLFTAPGHQGGMMVVSSEGNEGAHIILRGGQTPNYHQNDVEAAAARLQREGLAARLMVDCSHGNSQKQHNNQSRVAAELARQMGNGSEYVAAVMVESFLKEGSQAPAPLASLHYGQSVTDACLGWEASVALVGVLAEAVQARRYRQGRRHEVLLAG</sequence>
<dbReference type="GO" id="GO:0005737">
    <property type="term" value="C:cytoplasm"/>
    <property type="evidence" value="ECO:0007669"/>
    <property type="project" value="TreeGrafter"/>
</dbReference>
<dbReference type="PIRSF" id="PIRSF001361">
    <property type="entry name" value="DAHP_synthase"/>
    <property type="match status" value="1"/>
</dbReference>
<dbReference type="Pfam" id="PF00793">
    <property type="entry name" value="DAHP_synth_1"/>
    <property type="match status" value="1"/>
</dbReference>
<accession>A0A0S2SMU4</accession>
<gene>
    <name evidence="10" type="primary">aroH</name>
    <name evidence="10" type="ORF">WL1483_3622</name>
</gene>
<dbReference type="EMBL" id="CP013067">
    <property type="protein sequence ID" value="ALP43041.1"/>
    <property type="molecule type" value="Genomic_DNA"/>
</dbReference>
<name>A0A0S2SMU4_9GAMM</name>
<dbReference type="InterPro" id="IPR006218">
    <property type="entry name" value="DAHP1/KDSA"/>
</dbReference>
<proteinExistence type="inferred from homology"/>
<evidence type="ECO:0000256" key="2">
    <source>
        <dbReference type="ARBA" id="ARBA00004688"/>
    </source>
</evidence>
<feature type="domain" description="DAHP synthetase I/KDSA" evidence="9">
    <location>
        <begin position="45"/>
        <end position="336"/>
    </location>
</feature>
<dbReference type="PATRIC" id="fig|652.5.peg.2953"/>
<evidence type="ECO:0000259" key="9">
    <source>
        <dbReference type="Pfam" id="PF00793"/>
    </source>
</evidence>
<comment type="similarity">
    <text evidence="3 8">Belongs to the class-I DAHP synthase family.</text>
</comment>
<dbReference type="NCBIfam" id="NF009396">
    <property type="entry name" value="PRK12756.1"/>
    <property type="match status" value="1"/>
</dbReference>
<dbReference type="PANTHER" id="PTHR21225:SF6">
    <property type="entry name" value="PHOSPHO-2-DEHYDRO-3-DEOXYHEPTONATE ALDOLASE, TRP-SENSITIVE"/>
    <property type="match status" value="1"/>
</dbReference>
<dbReference type="NCBIfam" id="NF009395">
    <property type="entry name" value="PRK12755.1"/>
    <property type="match status" value="1"/>
</dbReference>
<dbReference type="GO" id="GO:0042802">
    <property type="term" value="F:identical protein binding"/>
    <property type="evidence" value="ECO:0007669"/>
    <property type="project" value="UniProtKB-ARBA"/>
</dbReference>
<keyword evidence="6 8" id="KW-0057">Aromatic amino acid biosynthesis</keyword>
<evidence type="ECO:0000256" key="8">
    <source>
        <dbReference type="PIRNR" id="PIRNR001361"/>
    </source>
</evidence>
<dbReference type="AlphaFoldDB" id="A0A0S2SMU4"/>
<dbReference type="RefSeq" id="WP_060586891.1">
    <property type="nucleotide sequence ID" value="NZ_CP013067.1"/>
</dbReference>
<dbReference type="InterPro" id="IPR006219">
    <property type="entry name" value="DAHP_synth_1"/>
</dbReference>
<evidence type="ECO:0000256" key="6">
    <source>
        <dbReference type="ARBA" id="ARBA00023141"/>
    </source>
</evidence>
<dbReference type="PANTHER" id="PTHR21225">
    <property type="entry name" value="PHOSPHO-2-DEHYDRO-3-DEOXYHEPTONATE ALDOLASE DAHP SYNTHETASE"/>
    <property type="match status" value="1"/>
</dbReference>
<dbReference type="FunFam" id="3.20.20.70:FF:000005">
    <property type="entry name" value="Phospho-2-dehydro-3-deoxyheptonate aldolase"/>
    <property type="match status" value="1"/>
</dbReference>
<evidence type="ECO:0000256" key="5">
    <source>
        <dbReference type="ARBA" id="ARBA00022679"/>
    </source>
</evidence>
<reference evidence="10 11" key="2">
    <citation type="journal article" date="2016" name="Genome Announc.">
        <title>Complete Genome Sequence of the Highly Virulent Aeromonas schubertii Strain WL1483, Isolated from Diseased Snakehead Fish (Channa argus) in China.</title>
        <authorList>
            <person name="Liu L."/>
            <person name="Li N."/>
            <person name="Zhang D."/>
            <person name="Fu X."/>
            <person name="Shi C."/>
            <person name="Lin Q."/>
            <person name="Hao G."/>
        </authorList>
    </citation>
    <scope>NUCLEOTIDE SEQUENCE [LARGE SCALE GENOMIC DNA]</scope>
    <source>
        <strain evidence="10 11">WL1483</strain>
    </source>
</reference>
<evidence type="ECO:0000313" key="10">
    <source>
        <dbReference type="EMBL" id="ALP43041.1"/>
    </source>
</evidence>
<evidence type="ECO:0000256" key="4">
    <source>
        <dbReference type="ARBA" id="ARBA00022605"/>
    </source>
</evidence>